<evidence type="ECO:0000256" key="1">
    <source>
        <dbReference type="ARBA" id="ARBA00002536"/>
    </source>
</evidence>
<name>A0A496PKV9_9MICC</name>
<evidence type="ECO:0000256" key="5">
    <source>
        <dbReference type="ARBA" id="ARBA00022692"/>
    </source>
</evidence>
<organism evidence="12 13">
    <name type="scientific">Galactobacter caseinivorans</name>
    <dbReference type="NCBI Taxonomy" id="2676123"/>
    <lineage>
        <taxon>Bacteria</taxon>
        <taxon>Bacillati</taxon>
        <taxon>Actinomycetota</taxon>
        <taxon>Actinomycetes</taxon>
        <taxon>Micrococcales</taxon>
        <taxon>Micrococcaceae</taxon>
        <taxon>Galactobacter</taxon>
    </lineage>
</organism>
<evidence type="ECO:0000313" key="13">
    <source>
        <dbReference type="Proteomes" id="UP000273119"/>
    </source>
</evidence>
<comment type="subcellular location">
    <subcellularLocation>
        <location evidence="2">Cell membrane</location>
        <topology evidence="2">Multi-pass membrane protein</topology>
    </subcellularLocation>
</comment>
<evidence type="ECO:0000256" key="10">
    <source>
        <dbReference type="PIRNR" id="PIRNR017385"/>
    </source>
</evidence>
<dbReference type="EC" id="7.1.1.9" evidence="10"/>
<comment type="catalytic activity">
    <reaction evidence="9 10">
        <text>4 Fe(II)-[cytochrome c] + O2 + 8 H(+)(in) = 4 Fe(III)-[cytochrome c] + 2 H2O + 4 H(+)(out)</text>
        <dbReference type="Rhea" id="RHEA:11436"/>
        <dbReference type="Rhea" id="RHEA-COMP:10350"/>
        <dbReference type="Rhea" id="RHEA-COMP:14399"/>
        <dbReference type="ChEBI" id="CHEBI:15377"/>
        <dbReference type="ChEBI" id="CHEBI:15378"/>
        <dbReference type="ChEBI" id="CHEBI:15379"/>
        <dbReference type="ChEBI" id="CHEBI:29033"/>
        <dbReference type="ChEBI" id="CHEBI:29034"/>
        <dbReference type="EC" id="7.1.1.9"/>
    </reaction>
</comment>
<keyword evidence="6 10" id="KW-1278">Translocase</keyword>
<comment type="similarity">
    <text evidence="3 10">Belongs to the cytochrome c oxidase bacterial subunit CtaF family.</text>
</comment>
<protein>
    <recommendedName>
        <fullName evidence="10">Cytochrome c oxidase polypeptide 4</fullName>
        <ecNumber evidence="10">7.1.1.9</ecNumber>
    </recommendedName>
    <alternativeName>
        <fullName evidence="10">Cytochrome aa3 subunit 4</fullName>
    </alternativeName>
    <alternativeName>
        <fullName evidence="10">Cytochrome c oxidase polypeptide IV</fullName>
    </alternativeName>
</protein>
<dbReference type="InterPro" id="IPR021050">
    <property type="entry name" value="Cyt_c_oxidase_su4_actinobac"/>
</dbReference>
<evidence type="ECO:0000256" key="9">
    <source>
        <dbReference type="ARBA" id="ARBA00047816"/>
    </source>
</evidence>
<sequence length="132" mass="14549">MRKEATLFLWGLIFIPLGAIYGFLTGFHEWVGFLAIMLVGCMTTMVGVYLYKHSAVIGERPEDRTDGEIAEKAGIYGSFTPWSWWPVSLGLAAATGFLGLAVGWWILFIGAGFAIVAVIGWTFELSRGDWAH</sequence>
<feature type="transmembrane region" description="Helical" evidence="11">
    <location>
        <begin position="104"/>
        <end position="123"/>
    </location>
</feature>
<dbReference type="Proteomes" id="UP000273119">
    <property type="component" value="Unassembled WGS sequence"/>
</dbReference>
<keyword evidence="8 10" id="KW-0472">Membrane</keyword>
<dbReference type="EMBL" id="QQXL01000002">
    <property type="protein sequence ID" value="RKW71144.1"/>
    <property type="molecule type" value="Genomic_DNA"/>
</dbReference>
<evidence type="ECO:0000256" key="11">
    <source>
        <dbReference type="SAM" id="Phobius"/>
    </source>
</evidence>
<evidence type="ECO:0000313" key="12">
    <source>
        <dbReference type="EMBL" id="RKW71144.1"/>
    </source>
</evidence>
<dbReference type="GO" id="GO:0005886">
    <property type="term" value="C:plasma membrane"/>
    <property type="evidence" value="ECO:0007669"/>
    <property type="project" value="UniProtKB-SubCell"/>
</dbReference>
<evidence type="ECO:0000256" key="2">
    <source>
        <dbReference type="ARBA" id="ARBA00004651"/>
    </source>
</evidence>
<keyword evidence="13" id="KW-1185">Reference proteome</keyword>
<dbReference type="GO" id="GO:0004129">
    <property type="term" value="F:cytochrome-c oxidase activity"/>
    <property type="evidence" value="ECO:0007669"/>
    <property type="project" value="UniProtKB-EC"/>
</dbReference>
<accession>A0A496PKV9</accession>
<evidence type="ECO:0000256" key="3">
    <source>
        <dbReference type="ARBA" id="ARBA00006870"/>
    </source>
</evidence>
<keyword evidence="5 11" id="KW-0812">Transmembrane</keyword>
<proteinExistence type="inferred from homology"/>
<evidence type="ECO:0000256" key="7">
    <source>
        <dbReference type="ARBA" id="ARBA00022989"/>
    </source>
</evidence>
<reference evidence="12 13" key="1">
    <citation type="submission" date="2018-07" db="EMBL/GenBank/DDBJ databases">
        <title>Arthrobacter sp. nov., isolated from raw cow's milk with high bacterial count.</title>
        <authorList>
            <person name="Hahne J."/>
            <person name="Isele D."/>
            <person name="Lipski A."/>
        </authorList>
    </citation>
    <scope>NUCLEOTIDE SEQUENCE [LARGE SCALE GENOMIC DNA]</scope>
    <source>
        <strain evidence="12 13">JZ R-183</strain>
    </source>
</reference>
<gene>
    <name evidence="12" type="ORF">DWQ67_04980</name>
</gene>
<evidence type="ECO:0000256" key="4">
    <source>
        <dbReference type="ARBA" id="ARBA00022475"/>
    </source>
</evidence>
<dbReference type="PIRSF" id="PIRSF017385">
    <property type="entry name" value="CtaF"/>
    <property type="match status" value="1"/>
</dbReference>
<keyword evidence="4 10" id="KW-1003">Cell membrane</keyword>
<dbReference type="AlphaFoldDB" id="A0A496PKV9"/>
<comment type="subunit">
    <text evidence="10">Associates with subunits I, II and III to form cytochrome c oxidase.</text>
</comment>
<dbReference type="RefSeq" id="WP_121484479.1">
    <property type="nucleotide sequence ID" value="NZ_QQXL01000002.1"/>
</dbReference>
<dbReference type="GO" id="GO:0022900">
    <property type="term" value="P:electron transport chain"/>
    <property type="evidence" value="ECO:0007669"/>
    <property type="project" value="InterPro"/>
</dbReference>
<keyword evidence="7 11" id="KW-1133">Transmembrane helix</keyword>
<evidence type="ECO:0000256" key="6">
    <source>
        <dbReference type="ARBA" id="ARBA00022967"/>
    </source>
</evidence>
<feature type="transmembrane region" description="Helical" evidence="11">
    <location>
        <begin position="7"/>
        <end position="24"/>
    </location>
</feature>
<dbReference type="Pfam" id="PF12270">
    <property type="entry name" value="Cyt_c_ox_IV"/>
    <property type="match status" value="1"/>
</dbReference>
<evidence type="ECO:0000256" key="8">
    <source>
        <dbReference type="ARBA" id="ARBA00023136"/>
    </source>
</evidence>
<comment type="caution">
    <text evidence="12">The sequence shown here is derived from an EMBL/GenBank/DDBJ whole genome shotgun (WGS) entry which is preliminary data.</text>
</comment>
<comment type="function">
    <text evidence="1 10">Part of cytochrome c oxidase, its function is unknown.</text>
</comment>
<feature type="transmembrane region" description="Helical" evidence="11">
    <location>
        <begin position="30"/>
        <end position="51"/>
    </location>
</feature>